<evidence type="ECO:0000313" key="1">
    <source>
        <dbReference type="EMBL" id="KAK0592332.1"/>
    </source>
</evidence>
<gene>
    <name evidence="1" type="ORF">LWI29_017382</name>
</gene>
<dbReference type="InterPro" id="IPR007750">
    <property type="entry name" value="DUF674"/>
</dbReference>
<dbReference type="AlphaFoldDB" id="A0AA39VTK7"/>
<dbReference type="PANTHER" id="PTHR33103:SF19">
    <property type="entry name" value="OS09G0544700 PROTEIN"/>
    <property type="match status" value="1"/>
</dbReference>
<sequence length="422" mass="46421">MGDTKLMLKLLIDTKCQTVVFAEAGKDFFDSIFKTLSDFGISTVGNVVLHLQETGEEDCFNNFLKSIEKLSETEMQPDESKSNSLSLQYPSGQTTCSIEFPILLSDLMTRKSAKTNLRDEAGFGNGLATYMVMDDLEVKHMSTKSFIDLFDKFNIKDASVLQERVVNLRRGKSDLLLHCSSNLLHSSSPIMARGGATGAGRGNGGKSAANSGVVDGDGNRYMSLNHSNFERSLAEDSTNPYFLSNGDHPGLNRREKSVCSHYGLVGHVVDKCYKLHGFPPGFKFRNRVSDGKPVVSQTSANYDISEDTSVVHASHSVSNLSPNQCQQIIALLSSQLQQTTTTHQSIEDQQPIISNFTGVKLKERDVLSERKSVSGEDAKEGGQLKERDTLIERTEVDGEKRTLDSGEGCWVGKPKLKALLFR</sequence>
<accession>A0AA39VTK7</accession>
<protein>
    <submittedName>
        <fullName evidence="1">Uncharacterized protein</fullName>
    </submittedName>
</protein>
<comment type="caution">
    <text evidence="1">The sequence shown here is derived from an EMBL/GenBank/DDBJ whole genome shotgun (WGS) entry which is preliminary data.</text>
</comment>
<dbReference type="Proteomes" id="UP001168877">
    <property type="component" value="Unassembled WGS sequence"/>
</dbReference>
<reference evidence="1" key="1">
    <citation type="journal article" date="2022" name="Plant J.">
        <title>Strategies of tolerance reflected in two North American maple genomes.</title>
        <authorList>
            <person name="McEvoy S.L."/>
            <person name="Sezen U.U."/>
            <person name="Trouern-Trend A."/>
            <person name="McMahon S.M."/>
            <person name="Schaberg P.G."/>
            <person name="Yang J."/>
            <person name="Wegrzyn J.L."/>
            <person name="Swenson N.G."/>
        </authorList>
    </citation>
    <scope>NUCLEOTIDE SEQUENCE</scope>
    <source>
        <strain evidence="1">NS2018</strain>
    </source>
</reference>
<reference evidence="1" key="2">
    <citation type="submission" date="2023-06" db="EMBL/GenBank/DDBJ databases">
        <authorList>
            <person name="Swenson N.G."/>
            <person name="Wegrzyn J.L."/>
            <person name="Mcevoy S.L."/>
        </authorList>
    </citation>
    <scope>NUCLEOTIDE SEQUENCE</scope>
    <source>
        <strain evidence="1">NS2018</strain>
        <tissue evidence="1">Leaf</tissue>
    </source>
</reference>
<keyword evidence="2" id="KW-1185">Reference proteome</keyword>
<dbReference type="EMBL" id="JAUESC010000380">
    <property type="protein sequence ID" value="KAK0592332.1"/>
    <property type="molecule type" value="Genomic_DNA"/>
</dbReference>
<dbReference type="Pfam" id="PF05056">
    <property type="entry name" value="DUF674"/>
    <property type="match status" value="2"/>
</dbReference>
<organism evidence="1 2">
    <name type="scientific">Acer saccharum</name>
    <name type="common">Sugar maple</name>
    <dbReference type="NCBI Taxonomy" id="4024"/>
    <lineage>
        <taxon>Eukaryota</taxon>
        <taxon>Viridiplantae</taxon>
        <taxon>Streptophyta</taxon>
        <taxon>Embryophyta</taxon>
        <taxon>Tracheophyta</taxon>
        <taxon>Spermatophyta</taxon>
        <taxon>Magnoliopsida</taxon>
        <taxon>eudicotyledons</taxon>
        <taxon>Gunneridae</taxon>
        <taxon>Pentapetalae</taxon>
        <taxon>rosids</taxon>
        <taxon>malvids</taxon>
        <taxon>Sapindales</taxon>
        <taxon>Sapindaceae</taxon>
        <taxon>Hippocastanoideae</taxon>
        <taxon>Acereae</taxon>
        <taxon>Acer</taxon>
    </lineage>
</organism>
<dbReference type="PANTHER" id="PTHR33103">
    <property type="entry name" value="OS01G0153900 PROTEIN"/>
    <property type="match status" value="1"/>
</dbReference>
<proteinExistence type="predicted"/>
<evidence type="ECO:0000313" key="2">
    <source>
        <dbReference type="Proteomes" id="UP001168877"/>
    </source>
</evidence>
<name>A0AA39VTK7_ACESA</name>